<evidence type="ECO:0000313" key="1">
    <source>
        <dbReference type="EMBL" id="PYI01969.1"/>
    </source>
</evidence>
<feature type="non-terminal residue" evidence="1">
    <location>
        <position position="50"/>
    </location>
</feature>
<accession>A0A319EMJ0</accession>
<organism evidence="1 2">
    <name type="scientific">Aspergillus sclerotiicarbonarius (strain CBS 121057 / IBT 28362)</name>
    <dbReference type="NCBI Taxonomy" id="1448318"/>
    <lineage>
        <taxon>Eukaryota</taxon>
        <taxon>Fungi</taxon>
        <taxon>Dikarya</taxon>
        <taxon>Ascomycota</taxon>
        <taxon>Pezizomycotina</taxon>
        <taxon>Eurotiomycetes</taxon>
        <taxon>Eurotiomycetidae</taxon>
        <taxon>Eurotiales</taxon>
        <taxon>Aspergillaceae</taxon>
        <taxon>Aspergillus</taxon>
        <taxon>Aspergillus subgen. Circumdati</taxon>
    </lineage>
</organism>
<reference evidence="1 2" key="1">
    <citation type="submission" date="2018-02" db="EMBL/GenBank/DDBJ databases">
        <title>The genomes of Aspergillus section Nigri reveals drivers in fungal speciation.</title>
        <authorList>
            <consortium name="DOE Joint Genome Institute"/>
            <person name="Vesth T.C."/>
            <person name="Nybo J."/>
            <person name="Theobald S."/>
            <person name="Brandl J."/>
            <person name="Frisvad J.C."/>
            <person name="Nielsen K.F."/>
            <person name="Lyhne E.K."/>
            <person name="Kogle M.E."/>
            <person name="Kuo A."/>
            <person name="Riley R."/>
            <person name="Clum A."/>
            <person name="Nolan M."/>
            <person name="Lipzen A."/>
            <person name="Salamov A."/>
            <person name="Henrissat B."/>
            <person name="Wiebenga A."/>
            <person name="De vries R.P."/>
            <person name="Grigoriev I.V."/>
            <person name="Mortensen U.H."/>
            <person name="Andersen M.R."/>
            <person name="Baker S.E."/>
        </authorList>
    </citation>
    <scope>NUCLEOTIDE SEQUENCE [LARGE SCALE GENOMIC DNA]</scope>
    <source>
        <strain evidence="1 2">CBS 121057</strain>
    </source>
</reference>
<gene>
    <name evidence="1" type="ORF">BO78DRAFT_273065</name>
</gene>
<dbReference type="AlphaFoldDB" id="A0A319EMJ0"/>
<proteinExistence type="predicted"/>
<keyword evidence="2" id="KW-1185">Reference proteome</keyword>
<dbReference type="VEuPathDB" id="FungiDB:BO78DRAFT_273065"/>
<sequence length="50" mass="5385">LTHAFCGLSHLFLPICIVFNLFTLADGPLGMGSGSPESATISFSLLFFFF</sequence>
<evidence type="ECO:0000313" key="2">
    <source>
        <dbReference type="Proteomes" id="UP000248423"/>
    </source>
</evidence>
<protein>
    <submittedName>
        <fullName evidence="1">Uncharacterized protein</fullName>
    </submittedName>
</protein>
<dbReference type="Proteomes" id="UP000248423">
    <property type="component" value="Unassembled WGS sequence"/>
</dbReference>
<feature type="non-terminal residue" evidence="1">
    <location>
        <position position="1"/>
    </location>
</feature>
<name>A0A319EMJ0_ASPSB</name>
<dbReference type="EMBL" id="KZ826403">
    <property type="protein sequence ID" value="PYI01969.1"/>
    <property type="molecule type" value="Genomic_DNA"/>
</dbReference>